<dbReference type="EMBL" id="CAJNJA010033465">
    <property type="protein sequence ID" value="CAE7679699.1"/>
    <property type="molecule type" value="Genomic_DNA"/>
</dbReference>
<comment type="similarity">
    <text evidence="1">Belongs to the pseudouridine synthase RluA family.</text>
</comment>
<dbReference type="GO" id="GO:0003723">
    <property type="term" value="F:RNA binding"/>
    <property type="evidence" value="ECO:0007669"/>
    <property type="project" value="InterPro"/>
</dbReference>
<dbReference type="Gene3D" id="3.30.2350.10">
    <property type="entry name" value="Pseudouridine synthase"/>
    <property type="match status" value="1"/>
</dbReference>
<dbReference type="CDD" id="cd02869">
    <property type="entry name" value="PseudoU_synth_RluA_like"/>
    <property type="match status" value="1"/>
</dbReference>
<reference evidence="3" key="1">
    <citation type="submission" date="2021-02" db="EMBL/GenBank/DDBJ databases">
        <authorList>
            <person name="Dougan E. K."/>
            <person name="Rhodes N."/>
            <person name="Thang M."/>
            <person name="Chan C."/>
        </authorList>
    </citation>
    <scope>NUCLEOTIDE SEQUENCE</scope>
</reference>
<organism evidence="3 4">
    <name type="scientific">Symbiodinium necroappetens</name>
    <dbReference type="NCBI Taxonomy" id="1628268"/>
    <lineage>
        <taxon>Eukaryota</taxon>
        <taxon>Sar</taxon>
        <taxon>Alveolata</taxon>
        <taxon>Dinophyceae</taxon>
        <taxon>Suessiales</taxon>
        <taxon>Symbiodiniaceae</taxon>
        <taxon>Symbiodinium</taxon>
    </lineage>
</organism>
<dbReference type="InterPro" id="IPR020103">
    <property type="entry name" value="PsdUridine_synth_cat_dom_sf"/>
</dbReference>
<dbReference type="GO" id="GO:0000455">
    <property type="term" value="P:enzyme-directed rRNA pseudouridine synthesis"/>
    <property type="evidence" value="ECO:0007669"/>
    <property type="project" value="TreeGrafter"/>
</dbReference>
<sequence>DLLEREVLPTGIMLGSLLQPIRQSLGSEEAVKVLAGVRSLWLQTRSEQQELEVDSRDKDWLGAWPGICAVAKPGGVSTEDTLARWALLLAMPLGTVSRLDLPTSGVLPFALGGDDSPEYWCLCGGKANETGVVTSPLRVVRSEGSVYAEPSSLGRAARTEYRVLSSFQAATLFSASAPFSLLEARPLTGRTHQIRVHLASIGLPILGDEAYGQPELNTLCPRLFLHCRRLRLLALDGQELCLEAPLPADLRGVLTSL</sequence>
<feature type="non-terminal residue" evidence="3">
    <location>
        <position position="257"/>
    </location>
</feature>
<name>A0A812WFE1_9DINO</name>
<proteinExistence type="inferred from homology"/>
<dbReference type="Proteomes" id="UP000601435">
    <property type="component" value="Unassembled WGS sequence"/>
</dbReference>
<accession>A0A812WFE1</accession>
<feature type="domain" description="Pseudouridine synthase RsuA/RluA-like" evidence="2">
    <location>
        <begin position="118"/>
        <end position="200"/>
    </location>
</feature>
<evidence type="ECO:0000313" key="3">
    <source>
        <dbReference type="EMBL" id="CAE7679699.1"/>
    </source>
</evidence>
<dbReference type="InterPro" id="IPR050188">
    <property type="entry name" value="RluA_PseudoU_synthase"/>
</dbReference>
<dbReference type="SUPFAM" id="SSF55120">
    <property type="entry name" value="Pseudouridine synthase"/>
    <property type="match status" value="1"/>
</dbReference>
<dbReference type="AlphaFoldDB" id="A0A812WFE1"/>
<dbReference type="PANTHER" id="PTHR21600">
    <property type="entry name" value="MITOCHONDRIAL RNA PSEUDOURIDINE SYNTHASE"/>
    <property type="match status" value="1"/>
</dbReference>
<feature type="non-terminal residue" evidence="3">
    <location>
        <position position="1"/>
    </location>
</feature>
<dbReference type="OrthoDB" id="440289at2759"/>
<dbReference type="GO" id="GO:0009982">
    <property type="term" value="F:pseudouridine synthase activity"/>
    <property type="evidence" value="ECO:0007669"/>
    <property type="project" value="InterPro"/>
</dbReference>
<comment type="caution">
    <text evidence="3">The sequence shown here is derived from an EMBL/GenBank/DDBJ whole genome shotgun (WGS) entry which is preliminary data.</text>
</comment>
<protein>
    <recommendedName>
        <fullName evidence="2">Pseudouridine synthase RsuA/RluA-like domain-containing protein</fullName>
    </recommendedName>
</protein>
<keyword evidence="4" id="KW-1185">Reference proteome</keyword>
<dbReference type="Pfam" id="PF00849">
    <property type="entry name" value="PseudoU_synth_2"/>
    <property type="match status" value="1"/>
</dbReference>
<gene>
    <name evidence="3" type="ORF">SNEC2469_LOCUS19531</name>
</gene>
<evidence type="ECO:0000259" key="2">
    <source>
        <dbReference type="Pfam" id="PF00849"/>
    </source>
</evidence>
<evidence type="ECO:0000256" key="1">
    <source>
        <dbReference type="ARBA" id="ARBA00010876"/>
    </source>
</evidence>
<evidence type="ECO:0000313" key="4">
    <source>
        <dbReference type="Proteomes" id="UP000601435"/>
    </source>
</evidence>
<dbReference type="InterPro" id="IPR006145">
    <property type="entry name" value="PsdUridine_synth_RsuA/RluA"/>
</dbReference>
<dbReference type="PANTHER" id="PTHR21600:SF87">
    <property type="entry name" value="RNA PSEUDOURIDYLATE SYNTHASE DOMAIN-CONTAINING PROTEIN 1"/>
    <property type="match status" value="1"/>
</dbReference>